<dbReference type="Proteomes" id="UP000005463">
    <property type="component" value="Unassembled WGS sequence"/>
</dbReference>
<dbReference type="InterPro" id="IPR013094">
    <property type="entry name" value="AB_hydrolase_3"/>
</dbReference>
<dbReference type="PATRIC" id="fig|396596.7.peg.4004"/>
<organism evidence="4 5">
    <name type="scientific">Burkholderia ambifaria IOP40-10</name>
    <dbReference type="NCBI Taxonomy" id="396596"/>
    <lineage>
        <taxon>Bacteria</taxon>
        <taxon>Pseudomonadati</taxon>
        <taxon>Pseudomonadota</taxon>
        <taxon>Betaproteobacteria</taxon>
        <taxon>Burkholderiales</taxon>
        <taxon>Burkholderiaceae</taxon>
        <taxon>Burkholderia</taxon>
        <taxon>Burkholderia cepacia complex</taxon>
    </lineage>
</organism>
<sequence length="346" mass="37141">MPEGHDRGGLPASEPRCGDTGSSVIAATQSRSNRLDTLHLVDPEIRPLLDVWPTVTLSADNLAQARERVLPLPSPDPAGTTLERRAVPGPAGAPDVPLHIYTPDETARPLPAIVHMHGGGYVRGAAKDLEAVHRQAVKQLGCVLISIDYRLAPETVFPGAIEDCYAGLAWTFRHADTLGIDPARIGVTGESAGGGLAAALALLARDRGECRLAFQHLIYPMLDDRTCTRTPHPYAGEFVWHAANNRFGWTSLLGHAPGLDGVSPYAAAARADKLDGLPPTFLSIGSLDLFLEENLDYARRLLRAGVPTELHVLPGGVHGFDIVPDARLSETARRLSHDALRRFLHG</sequence>
<gene>
    <name evidence="4" type="ORF">BamIOP4010DRAFT_3590</name>
</gene>
<dbReference type="EMBL" id="ABLC01000094">
    <property type="protein sequence ID" value="EDT02883.1"/>
    <property type="molecule type" value="Genomic_DNA"/>
</dbReference>
<accession>B1FHT0</accession>
<dbReference type="Gene3D" id="3.40.50.1820">
    <property type="entry name" value="alpha/beta hydrolase"/>
    <property type="match status" value="1"/>
</dbReference>
<evidence type="ECO:0000259" key="3">
    <source>
        <dbReference type="Pfam" id="PF07859"/>
    </source>
</evidence>
<dbReference type="PANTHER" id="PTHR48081">
    <property type="entry name" value="AB HYDROLASE SUPERFAMILY PROTEIN C4A8.06C"/>
    <property type="match status" value="1"/>
</dbReference>
<dbReference type="GO" id="GO:0016787">
    <property type="term" value="F:hydrolase activity"/>
    <property type="evidence" value="ECO:0007669"/>
    <property type="project" value="UniProtKB-KW"/>
</dbReference>
<name>B1FHT0_9BURK</name>
<proteinExistence type="predicted"/>
<dbReference type="InterPro" id="IPR050300">
    <property type="entry name" value="GDXG_lipolytic_enzyme"/>
</dbReference>
<evidence type="ECO:0000256" key="1">
    <source>
        <dbReference type="ARBA" id="ARBA00022801"/>
    </source>
</evidence>
<dbReference type="PANTHER" id="PTHR48081:SF8">
    <property type="entry name" value="ALPHA_BETA HYDROLASE FOLD-3 DOMAIN-CONTAINING PROTEIN-RELATED"/>
    <property type="match status" value="1"/>
</dbReference>
<comment type="caution">
    <text evidence="4">The sequence shown here is derived from an EMBL/GenBank/DDBJ whole genome shotgun (WGS) entry which is preliminary data.</text>
</comment>
<dbReference type="AlphaFoldDB" id="B1FHT0"/>
<dbReference type="InterPro" id="IPR029058">
    <property type="entry name" value="AB_hydrolase_fold"/>
</dbReference>
<dbReference type="Pfam" id="PF07859">
    <property type="entry name" value="Abhydrolase_3"/>
    <property type="match status" value="1"/>
</dbReference>
<protein>
    <submittedName>
        <fullName evidence="4">Alpha/beta hydrolase fold-3 domain protein</fullName>
    </submittedName>
</protein>
<evidence type="ECO:0000313" key="4">
    <source>
        <dbReference type="EMBL" id="EDT02883.1"/>
    </source>
</evidence>
<keyword evidence="1 4" id="KW-0378">Hydrolase</keyword>
<reference evidence="4 5" key="1">
    <citation type="submission" date="2008-03" db="EMBL/GenBank/DDBJ databases">
        <title>Sequencing of the draft genome and assembly of Burkholderia ambifaria IOP40-10.</title>
        <authorList>
            <consortium name="US DOE Joint Genome Institute (JGI-PGF)"/>
            <person name="Copeland A."/>
            <person name="Lucas S."/>
            <person name="Lapidus A."/>
            <person name="Glavina del Rio T."/>
            <person name="Dalin E."/>
            <person name="Tice H."/>
            <person name="Bruce D."/>
            <person name="Goodwin L."/>
            <person name="Pitluck S."/>
            <person name="Larimer F."/>
            <person name="Land M.L."/>
            <person name="Hauser L."/>
            <person name="Tiedje J."/>
            <person name="Richardson P."/>
        </authorList>
    </citation>
    <scope>NUCLEOTIDE SEQUENCE [LARGE SCALE GENOMIC DNA]</scope>
    <source>
        <strain evidence="4 5">IOP40-10</strain>
    </source>
</reference>
<dbReference type="SUPFAM" id="SSF53474">
    <property type="entry name" value="alpha/beta-Hydrolases"/>
    <property type="match status" value="1"/>
</dbReference>
<feature type="domain" description="Alpha/beta hydrolase fold-3" evidence="3">
    <location>
        <begin position="113"/>
        <end position="320"/>
    </location>
</feature>
<evidence type="ECO:0000256" key="2">
    <source>
        <dbReference type="SAM" id="MobiDB-lite"/>
    </source>
</evidence>
<feature type="region of interest" description="Disordered" evidence="2">
    <location>
        <begin position="1"/>
        <end position="22"/>
    </location>
</feature>
<evidence type="ECO:0000313" key="5">
    <source>
        <dbReference type="Proteomes" id="UP000005463"/>
    </source>
</evidence>